<keyword evidence="2" id="KW-1185">Reference proteome</keyword>
<sequence length="112" mass="13226">MSIESLNKRIEIQKRKSEPVKVKGVPTYEWGSFYSCWCKILDLIGTEKYDAYNSKLENTIKFKCRLCSELKDIQFNEKEYQIIWNKKVFNIIFVDTLGGSKDWIILQGKFVS</sequence>
<dbReference type="KEGG" id="csr:Cspa_c10190"/>
<dbReference type="HOGENOM" id="CLU_147810_0_1_9"/>
<dbReference type="PATRIC" id="fig|931276.5.peg.975"/>
<name>M1LPM4_9CLOT</name>
<dbReference type="Proteomes" id="UP000011728">
    <property type="component" value="Chromosome"/>
</dbReference>
<dbReference type="InterPro" id="IPR038666">
    <property type="entry name" value="SSP1_head-tail_sf"/>
</dbReference>
<proteinExistence type="predicted"/>
<evidence type="ECO:0000313" key="1">
    <source>
        <dbReference type="EMBL" id="AGF54795.1"/>
    </source>
</evidence>
<dbReference type="Pfam" id="PF05521">
    <property type="entry name" value="Phage_HCP"/>
    <property type="match status" value="1"/>
</dbReference>
<gene>
    <name evidence="1" type="ORF">Cspa_c10190</name>
</gene>
<dbReference type="EMBL" id="CP004121">
    <property type="protein sequence ID" value="AGF54795.1"/>
    <property type="molecule type" value="Genomic_DNA"/>
</dbReference>
<organism evidence="1 2">
    <name type="scientific">Clostridium saccharoperbutylacetonicum N1-4(HMT)</name>
    <dbReference type="NCBI Taxonomy" id="931276"/>
    <lineage>
        <taxon>Bacteria</taxon>
        <taxon>Bacillati</taxon>
        <taxon>Bacillota</taxon>
        <taxon>Clostridia</taxon>
        <taxon>Eubacteriales</taxon>
        <taxon>Clostridiaceae</taxon>
        <taxon>Clostridium</taxon>
    </lineage>
</organism>
<dbReference type="AlphaFoldDB" id="M1LPM4"/>
<dbReference type="NCBIfam" id="TIGR01563">
    <property type="entry name" value="gp16_SPP1"/>
    <property type="match status" value="1"/>
</dbReference>
<protein>
    <submittedName>
        <fullName evidence="1">Putative phage head-tail adaptor SPP1 family</fullName>
    </submittedName>
</protein>
<dbReference type="eggNOG" id="ENOG5033MGN">
    <property type="taxonomic scope" value="Bacteria"/>
</dbReference>
<accession>M1LPM4</accession>
<dbReference type="RefSeq" id="WP_015391120.1">
    <property type="nucleotide sequence ID" value="NC_020291.1"/>
</dbReference>
<dbReference type="OrthoDB" id="9808209at2"/>
<dbReference type="InterPro" id="IPR008767">
    <property type="entry name" value="Phage_SPP1_head-tail_adaptor"/>
</dbReference>
<reference evidence="1 2" key="1">
    <citation type="submission" date="2013-02" db="EMBL/GenBank/DDBJ databases">
        <title>Genome sequence of Clostridium saccharoperbutylacetonicum N1-4(HMT).</title>
        <authorList>
            <person name="Poehlein A."/>
            <person name="Daniel R."/>
        </authorList>
    </citation>
    <scope>NUCLEOTIDE SEQUENCE [LARGE SCALE GENOMIC DNA]</scope>
    <source>
        <strain evidence="2">N1-4(HMT)</strain>
    </source>
</reference>
<evidence type="ECO:0000313" key="2">
    <source>
        <dbReference type="Proteomes" id="UP000011728"/>
    </source>
</evidence>
<dbReference type="Gene3D" id="2.40.10.270">
    <property type="entry name" value="Bacteriophage SPP1 head-tail adaptor protein"/>
    <property type="match status" value="1"/>
</dbReference>